<feature type="compositionally biased region" description="Pro residues" evidence="1">
    <location>
        <begin position="1"/>
        <end position="24"/>
    </location>
</feature>
<name>A0A011UH29_9HYPH</name>
<dbReference type="HOGENOM" id="CLU_2696486_0_0_5"/>
<protein>
    <submittedName>
        <fullName evidence="2">Uncharacterized protein</fullName>
    </submittedName>
</protein>
<comment type="caution">
    <text evidence="2">The sequence shown here is derived from an EMBL/GenBank/DDBJ whole genome shotgun (WGS) entry which is preliminary data.</text>
</comment>
<dbReference type="Proteomes" id="UP000019849">
    <property type="component" value="Unassembled WGS sequence"/>
</dbReference>
<feature type="region of interest" description="Disordered" evidence="1">
    <location>
        <begin position="1"/>
        <end position="44"/>
    </location>
</feature>
<dbReference type="STRING" id="69279.BG36_07445"/>
<dbReference type="EMBL" id="JENY01000019">
    <property type="protein sequence ID" value="EXL05426.1"/>
    <property type="molecule type" value="Genomic_DNA"/>
</dbReference>
<reference evidence="2 3" key="1">
    <citation type="submission" date="2014-02" db="EMBL/GenBank/DDBJ databases">
        <title>Aquamicrobium defluvii Genome sequencing.</title>
        <authorList>
            <person name="Wang X."/>
        </authorList>
    </citation>
    <scope>NUCLEOTIDE SEQUENCE [LARGE SCALE GENOMIC DNA]</scope>
    <source>
        <strain evidence="2 3">W13Z1</strain>
    </source>
</reference>
<proteinExistence type="predicted"/>
<evidence type="ECO:0000256" key="1">
    <source>
        <dbReference type="SAM" id="MobiDB-lite"/>
    </source>
</evidence>
<evidence type="ECO:0000313" key="3">
    <source>
        <dbReference type="Proteomes" id="UP000019849"/>
    </source>
</evidence>
<organism evidence="2 3">
    <name type="scientific">Aquamicrobium defluvii</name>
    <dbReference type="NCBI Taxonomy" id="69279"/>
    <lineage>
        <taxon>Bacteria</taxon>
        <taxon>Pseudomonadati</taxon>
        <taxon>Pseudomonadota</taxon>
        <taxon>Alphaproteobacteria</taxon>
        <taxon>Hyphomicrobiales</taxon>
        <taxon>Phyllobacteriaceae</taxon>
        <taxon>Aquamicrobium</taxon>
    </lineage>
</organism>
<accession>A0A011UH29</accession>
<gene>
    <name evidence="2" type="ORF">BG36_07445</name>
</gene>
<sequence>MPAPAPGPRPPPDAPVATPPPAPPRRAVRNAGGQAPRSRACRRSRMQLRCAGRALRAGCRRRRSAPIAAAPVR</sequence>
<dbReference type="AlphaFoldDB" id="A0A011UH29"/>
<evidence type="ECO:0000313" key="2">
    <source>
        <dbReference type="EMBL" id="EXL05426.1"/>
    </source>
</evidence>